<keyword evidence="1" id="KW-1133">Transmembrane helix</keyword>
<gene>
    <name evidence="2" type="ORF">F2P47_06830</name>
</gene>
<dbReference type="RefSeq" id="WP_152215585.1">
    <property type="nucleotide sequence ID" value="NZ_JBAQYD010000383.1"/>
</dbReference>
<dbReference type="AlphaFoldDB" id="A0A6N6VPD8"/>
<keyword evidence="3" id="KW-1185">Reference proteome</keyword>
<name>A0A6N6VPD8_9HYPH</name>
<feature type="transmembrane region" description="Helical" evidence="1">
    <location>
        <begin position="116"/>
        <end position="135"/>
    </location>
</feature>
<keyword evidence="1" id="KW-0472">Membrane</keyword>
<comment type="caution">
    <text evidence="2">The sequence shown here is derived from an EMBL/GenBank/DDBJ whole genome shotgun (WGS) entry which is preliminary data.</text>
</comment>
<dbReference type="Proteomes" id="UP000468901">
    <property type="component" value="Unassembled WGS sequence"/>
</dbReference>
<organism evidence="2 3">
    <name type="scientific">Parvibaculum sedimenti</name>
    <dbReference type="NCBI Taxonomy" id="2608632"/>
    <lineage>
        <taxon>Bacteria</taxon>
        <taxon>Pseudomonadati</taxon>
        <taxon>Pseudomonadota</taxon>
        <taxon>Alphaproteobacteria</taxon>
        <taxon>Hyphomicrobiales</taxon>
        <taxon>Parvibaculaceae</taxon>
        <taxon>Parvibaculum</taxon>
    </lineage>
</organism>
<feature type="transmembrane region" description="Helical" evidence="1">
    <location>
        <begin position="20"/>
        <end position="38"/>
    </location>
</feature>
<feature type="transmembrane region" description="Helical" evidence="1">
    <location>
        <begin position="142"/>
        <end position="169"/>
    </location>
</feature>
<proteinExistence type="predicted"/>
<evidence type="ECO:0000256" key="1">
    <source>
        <dbReference type="SAM" id="Phobius"/>
    </source>
</evidence>
<dbReference type="EMBL" id="WESC01000005">
    <property type="protein sequence ID" value="KAB7740754.1"/>
    <property type="molecule type" value="Genomic_DNA"/>
</dbReference>
<reference evidence="2 3" key="1">
    <citation type="submission" date="2019-09" db="EMBL/GenBank/DDBJ databases">
        <title>Parvibaculum sedimenti sp. nov., isolated from sediment.</title>
        <authorList>
            <person name="Wang Y."/>
        </authorList>
    </citation>
    <scope>NUCLEOTIDE SEQUENCE [LARGE SCALE GENOMIC DNA]</scope>
    <source>
        <strain evidence="2 3">HXT-9</strain>
    </source>
</reference>
<protein>
    <submittedName>
        <fullName evidence="2">Uncharacterized protein</fullName>
    </submittedName>
</protein>
<evidence type="ECO:0000313" key="3">
    <source>
        <dbReference type="Proteomes" id="UP000468901"/>
    </source>
</evidence>
<feature type="transmembrane region" description="Helical" evidence="1">
    <location>
        <begin position="63"/>
        <end position="84"/>
    </location>
</feature>
<feature type="transmembrane region" description="Helical" evidence="1">
    <location>
        <begin position="91"/>
        <end position="110"/>
    </location>
</feature>
<keyword evidence="1" id="KW-0812">Transmembrane</keyword>
<evidence type="ECO:0000313" key="2">
    <source>
        <dbReference type="EMBL" id="KAB7740754.1"/>
    </source>
</evidence>
<accession>A0A6N6VPD8</accession>
<sequence length="174" mass="18936">MEVRSSVAEPAWTRGRLLSWIYGGAGIFAVALLLRYALIEPHSIGLACGEVSAPWWCTARQGIVWLHIAYVWGGLGLAGGLAAMTRAWSKPVRLGLLAFALAVVAIYNIWPNVGIHALWIWACMACIAALLVFLANERWTIVFALTLSIFAVVLYNSDYGAVGLALTLLRLPRV</sequence>